<feature type="compositionally biased region" description="Acidic residues" evidence="1">
    <location>
        <begin position="66"/>
        <end position="78"/>
    </location>
</feature>
<evidence type="ECO:0000256" key="1">
    <source>
        <dbReference type="SAM" id="MobiDB-lite"/>
    </source>
</evidence>
<dbReference type="EMBL" id="CP032698">
    <property type="protein sequence ID" value="AYG84814.1"/>
    <property type="molecule type" value="Genomic_DNA"/>
</dbReference>
<gene>
    <name evidence="2" type="ORF">DWB77_07029</name>
</gene>
<feature type="compositionally biased region" description="Basic and acidic residues" evidence="1">
    <location>
        <begin position="29"/>
        <end position="45"/>
    </location>
</feature>
<accession>A0A387HMN9</accession>
<name>A0A387HMN9_9ACTN</name>
<protein>
    <submittedName>
        <fullName evidence="2">Uncharacterized protein</fullName>
    </submittedName>
</protein>
<organism evidence="2 3">
    <name type="scientific">Streptomyces hundungensis</name>
    <dbReference type="NCBI Taxonomy" id="1077946"/>
    <lineage>
        <taxon>Bacteria</taxon>
        <taxon>Bacillati</taxon>
        <taxon>Actinomycetota</taxon>
        <taxon>Actinomycetes</taxon>
        <taxon>Kitasatosporales</taxon>
        <taxon>Streptomycetaceae</taxon>
        <taxon>Streptomyces</taxon>
    </lineage>
</organism>
<feature type="region of interest" description="Disordered" evidence="1">
    <location>
        <begin position="1"/>
        <end position="125"/>
    </location>
</feature>
<feature type="compositionally biased region" description="Basic and acidic residues" evidence="1">
    <location>
        <begin position="79"/>
        <end position="90"/>
    </location>
</feature>
<keyword evidence="3" id="KW-1185">Reference proteome</keyword>
<proteinExistence type="predicted"/>
<dbReference type="AlphaFoldDB" id="A0A387HMN9"/>
<evidence type="ECO:0000313" key="3">
    <source>
        <dbReference type="Proteomes" id="UP000271554"/>
    </source>
</evidence>
<evidence type="ECO:0000313" key="2">
    <source>
        <dbReference type="EMBL" id="AYG84814.1"/>
    </source>
</evidence>
<reference evidence="2 3" key="1">
    <citation type="submission" date="2018-10" db="EMBL/GenBank/DDBJ databases">
        <title>Relationship between Morphology and Antimicrobial Activity in Streptomyces.</title>
        <authorList>
            <person name="Kang H.J."/>
            <person name="Kim S.B."/>
        </authorList>
    </citation>
    <scope>NUCLEOTIDE SEQUENCE [LARGE SCALE GENOMIC DNA]</scope>
    <source>
        <strain evidence="2 3">BH38</strain>
    </source>
</reference>
<dbReference type="Proteomes" id="UP000271554">
    <property type="component" value="Chromosome"/>
</dbReference>
<dbReference type="KEGG" id="shun:DWB77_07029"/>
<sequence length="125" mass="13283">MARAALVYAADSSRPSQPRGPGYAVRNEAPTEREYPIVSDRRPEGPGDAGAPVPEPIPRDLPDQEAGADGDPWEAEDDSPQHSDNDRPDPDPEIPDTDEAGTGRRGAAHSGSKRPEQPVPDEPTG</sequence>